<dbReference type="GO" id="GO:0016740">
    <property type="term" value="F:transferase activity"/>
    <property type="evidence" value="ECO:0007669"/>
    <property type="project" value="UniProtKB-KW"/>
</dbReference>
<sequence>MYKLFLKNIFDFLISLIGLILLSPIIITIIVLLIFTNNGQPFFFQLRPGKHGRIFKIIKFKTMTDLKQNSNNEEHSLSRITAIGAVIRKYSIDEILQLINVLKGDMSLVGPRPLLVEYLTLYNDIQKTRHDVKPGITGWAQVQGRNAIGWNKKFEYDVWYVKNLSFSLDVKILLLTVLKVFKKDGVNTNENMTMPAWKGNNNTH</sequence>
<dbReference type="PANTHER" id="PTHR30576">
    <property type="entry name" value="COLANIC BIOSYNTHESIS UDP-GLUCOSE LIPID CARRIER TRANSFERASE"/>
    <property type="match status" value="1"/>
</dbReference>
<evidence type="ECO:0000313" key="5">
    <source>
        <dbReference type="Proteomes" id="UP001610104"/>
    </source>
</evidence>
<comment type="caution">
    <text evidence="4">The sequence shown here is derived from an EMBL/GenBank/DDBJ whole genome shotgun (WGS) entry which is preliminary data.</text>
</comment>
<keyword evidence="4" id="KW-0808">Transferase</keyword>
<gene>
    <name evidence="4" type="ORF">V8G56_10835</name>
</gene>
<feature type="transmembrane region" description="Helical" evidence="2">
    <location>
        <begin position="12"/>
        <end position="35"/>
    </location>
</feature>
<keyword evidence="5" id="KW-1185">Reference proteome</keyword>
<dbReference type="EMBL" id="JBAWKC010000003">
    <property type="protein sequence ID" value="MFH6769233.1"/>
    <property type="molecule type" value="Genomic_DNA"/>
</dbReference>
<evidence type="ECO:0000259" key="3">
    <source>
        <dbReference type="Pfam" id="PF02397"/>
    </source>
</evidence>
<protein>
    <submittedName>
        <fullName evidence="4">Sugar transferase</fullName>
        <ecNumber evidence="4">2.7.8.-</ecNumber>
    </submittedName>
</protein>
<dbReference type="Proteomes" id="UP001610104">
    <property type="component" value="Unassembled WGS sequence"/>
</dbReference>
<comment type="similarity">
    <text evidence="1">Belongs to the bacterial sugar transferase family.</text>
</comment>
<evidence type="ECO:0000256" key="1">
    <source>
        <dbReference type="ARBA" id="ARBA00006464"/>
    </source>
</evidence>
<accession>A0ABW7MQV6</accession>
<feature type="domain" description="Bacterial sugar transferase" evidence="3">
    <location>
        <begin position="7"/>
        <end position="182"/>
    </location>
</feature>
<keyword evidence="2" id="KW-1133">Transmembrane helix</keyword>
<evidence type="ECO:0000256" key="2">
    <source>
        <dbReference type="SAM" id="Phobius"/>
    </source>
</evidence>
<dbReference type="InterPro" id="IPR003362">
    <property type="entry name" value="Bact_transf"/>
</dbReference>
<organism evidence="4 5">
    <name type="scientific">Gaetbulibacter aquiaggeris</name>
    <dbReference type="NCBI Taxonomy" id="1735373"/>
    <lineage>
        <taxon>Bacteria</taxon>
        <taxon>Pseudomonadati</taxon>
        <taxon>Bacteroidota</taxon>
        <taxon>Flavobacteriia</taxon>
        <taxon>Flavobacteriales</taxon>
        <taxon>Flavobacteriaceae</taxon>
        <taxon>Gaetbulibacter</taxon>
    </lineage>
</organism>
<keyword evidence="2" id="KW-0812">Transmembrane</keyword>
<evidence type="ECO:0000313" key="4">
    <source>
        <dbReference type="EMBL" id="MFH6769233.1"/>
    </source>
</evidence>
<dbReference type="PANTHER" id="PTHR30576:SF8">
    <property type="entry name" value="UNDECAPRENYL-PHOSPHATE GALACTOSE PHOSPHOTRANSFERASE"/>
    <property type="match status" value="1"/>
</dbReference>
<dbReference type="RefSeq" id="WP_395438473.1">
    <property type="nucleotide sequence ID" value="NZ_JBAWKC010000003.1"/>
</dbReference>
<dbReference type="Pfam" id="PF02397">
    <property type="entry name" value="Bac_transf"/>
    <property type="match status" value="1"/>
</dbReference>
<dbReference type="EC" id="2.7.8.-" evidence="4"/>
<proteinExistence type="inferred from homology"/>
<keyword evidence="2" id="KW-0472">Membrane</keyword>
<name>A0ABW7MQV6_9FLAO</name>
<reference evidence="4 5" key="1">
    <citation type="submission" date="2024-02" db="EMBL/GenBank/DDBJ databases">
        <title>A Gaetbulibacter species isolated from tidal flats and genomic insights of their niches.</title>
        <authorList>
            <person name="Ye Y."/>
        </authorList>
    </citation>
    <scope>NUCLEOTIDE SEQUENCE [LARGE SCALE GENOMIC DNA]</scope>
    <source>
        <strain evidence="4 5">KEM-8</strain>
    </source>
</reference>